<reference evidence="3" key="1">
    <citation type="journal article" date="2019" name="Int. J. Syst. Evol. Microbiol.">
        <title>The Global Catalogue of Microorganisms (GCM) 10K type strain sequencing project: providing services to taxonomists for standard genome sequencing and annotation.</title>
        <authorList>
            <consortium name="The Broad Institute Genomics Platform"/>
            <consortium name="The Broad Institute Genome Sequencing Center for Infectious Disease"/>
            <person name="Wu L."/>
            <person name="Ma J."/>
        </authorList>
    </citation>
    <scope>NUCLEOTIDE SEQUENCE [LARGE SCALE GENOMIC DNA]</scope>
    <source>
        <strain evidence="3">JCM 16014</strain>
    </source>
</reference>
<feature type="compositionally biased region" description="Acidic residues" evidence="1">
    <location>
        <begin position="73"/>
        <end position="83"/>
    </location>
</feature>
<feature type="region of interest" description="Disordered" evidence="1">
    <location>
        <begin position="1"/>
        <end position="43"/>
    </location>
</feature>
<organism evidence="2 3">
    <name type="scientific">Catenulispora yoronensis</name>
    <dbReference type="NCBI Taxonomy" id="450799"/>
    <lineage>
        <taxon>Bacteria</taxon>
        <taxon>Bacillati</taxon>
        <taxon>Actinomycetota</taxon>
        <taxon>Actinomycetes</taxon>
        <taxon>Catenulisporales</taxon>
        <taxon>Catenulisporaceae</taxon>
        <taxon>Catenulispora</taxon>
    </lineage>
</organism>
<sequence>MNNSEPDPNPAEPAPDVPDSSDSSDSSDDFEATQESLERLSEHTAETLAEARQEVDKAMATSHDQIMPAADGGQDDDWEDDEGSPEKDDTRGAWPNWTKDK</sequence>
<comment type="caution">
    <text evidence="2">The sequence shown here is derived from an EMBL/GenBank/DDBJ whole genome shotgun (WGS) entry which is preliminary data.</text>
</comment>
<feature type="compositionally biased region" description="Pro residues" evidence="1">
    <location>
        <begin position="7"/>
        <end position="16"/>
    </location>
</feature>
<evidence type="ECO:0000256" key="1">
    <source>
        <dbReference type="SAM" id="MobiDB-lite"/>
    </source>
</evidence>
<accession>A0ABP5GJZ3</accession>
<dbReference type="EMBL" id="BAAAQN010000043">
    <property type="protein sequence ID" value="GAA2047493.1"/>
    <property type="molecule type" value="Genomic_DNA"/>
</dbReference>
<evidence type="ECO:0000313" key="2">
    <source>
        <dbReference type="EMBL" id="GAA2047493.1"/>
    </source>
</evidence>
<gene>
    <name evidence="2" type="ORF">GCM10009839_60830</name>
</gene>
<dbReference type="Proteomes" id="UP001500751">
    <property type="component" value="Unassembled WGS sequence"/>
</dbReference>
<feature type="region of interest" description="Disordered" evidence="1">
    <location>
        <begin position="55"/>
        <end position="101"/>
    </location>
</feature>
<evidence type="ECO:0000313" key="3">
    <source>
        <dbReference type="Proteomes" id="UP001500751"/>
    </source>
</evidence>
<protein>
    <submittedName>
        <fullName evidence="2">Uncharacterized protein</fullName>
    </submittedName>
</protein>
<name>A0ABP5GJZ3_9ACTN</name>
<dbReference type="RefSeq" id="WP_344669112.1">
    <property type="nucleotide sequence ID" value="NZ_BAAAQN010000043.1"/>
</dbReference>
<keyword evidence="3" id="KW-1185">Reference proteome</keyword>
<proteinExistence type="predicted"/>